<dbReference type="InterPro" id="IPR050638">
    <property type="entry name" value="AA-Vitamin_Transporters"/>
</dbReference>
<evidence type="ECO:0000256" key="3">
    <source>
        <dbReference type="ARBA" id="ARBA00022692"/>
    </source>
</evidence>
<evidence type="ECO:0000256" key="6">
    <source>
        <dbReference type="SAM" id="Phobius"/>
    </source>
</evidence>
<dbReference type="PANTHER" id="PTHR32322:SF2">
    <property type="entry name" value="EAMA DOMAIN-CONTAINING PROTEIN"/>
    <property type="match status" value="1"/>
</dbReference>
<feature type="transmembrane region" description="Helical" evidence="6">
    <location>
        <begin position="242"/>
        <end position="264"/>
    </location>
</feature>
<evidence type="ECO:0000313" key="9">
    <source>
        <dbReference type="EMBL" id="SIS79783.1"/>
    </source>
</evidence>
<name>A0A1N7M145_9BACL</name>
<feature type="domain" description="EamA" evidence="8">
    <location>
        <begin position="152"/>
        <end position="285"/>
    </location>
</feature>
<feature type="chain" id="PRO_5038770449" evidence="7">
    <location>
        <begin position="26"/>
        <end position="305"/>
    </location>
</feature>
<keyword evidence="7" id="KW-0732">Signal</keyword>
<dbReference type="RefSeq" id="WP_076346251.1">
    <property type="nucleotide sequence ID" value="NZ_FTOO01000004.1"/>
</dbReference>
<sequence>MRIPKWALFALLAFANLMWSGSFSATALAARSFSPPFIVMARMIIGGAVLSPFVLRDVRQGGWTWSKVLRISILGLLGFTVPVTMETEGIHVSSPALGAVSIALEPLLTLAISAIVFRTPLGPRRWFAMLLAAVGAWVVAGCPRPGFAGYLLGDLLMLGAVTCYAIYNAISGRLTADVSAGGATSIMLFVAGLGCVPVYLWTGHPWPHHVAAASLISLVFLAFFATAVAYLIWILVLQDHDVASAAITLYMQPVFGVLISIAVTGERPSALFYLGGAMILLALFLGQHRRATERVPVSEAERTPM</sequence>
<dbReference type="OrthoDB" id="2371736at2"/>
<evidence type="ECO:0000256" key="7">
    <source>
        <dbReference type="SAM" id="SignalP"/>
    </source>
</evidence>
<comment type="similarity">
    <text evidence="2">Belongs to the EamA transporter family.</text>
</comment>
<feature type="transmembrane region" description="Helical" evidence="6">
    <location>
        <begin position="212"/>
        <end position="235"/>
    </location>
</feature>
<feature type="transmembrane region" description="Helical" evidence="6">
    <location>
        <begin position="179"/>
        <end position="200"/>
    </location>
</feature>
<dbReference type="Proteomes" id="UP000186156">
    <property type="component" value="Unassembled WGS sequence"/>
</dbReference>
<evidence type="ECO:0000313" key="10">
    <source>
        <dbReference type="Proteomes" id="UP000186156"/>
    </source>
</evidence>
<dbReference type="InterPro" id="IPR000620">
    <property type="entry name" value="EamA_dom"/>
</dbReference>
<keyword evidence="4 6" id="KW-1133">Transmembrane helix</keyword>
<dbReference type="PANTHER" id="PTHR32322">
    <property type="entry name" value="INNER MEMBRANE TRANSPORTER"/>
    <property type="match status" value="1"/>
</dbReference>
<feature type="transmembrane region" description="Helical" evidence="6">
    <location>
        <begin position="270"/>
        <end position="286"/>
    </location>
</feature>
<feature type="domain" description="EamA" evidence="8">
    <location>
        <begin position="11"/>
        <end position="139"/>
    </location>
</feature>
<dbReference type="GO" id="GO:0016020">
    <property type="term" value="C:membrane"/>
    <property type="evidence" value="ECO:0007669"/>
    <property type="project" value="UniProtKB-SubCell"/>
</dbReference>
<feature type="signal peptide" evidence="7">
    <location>
        <begin position="1"/>
        <end position="25"/>
    </location>
</feature>
<keyword evidence="5 6" id="KW-0472">Membrane</keyword>
<evidence type="ECO:0000256" key="1">
    <source>
        <dbReference type="ARBA" id="ARBA00004127"/>
    </source>
</evidence>
<dbReference type="InterPro" id="IPR037185">
    <property type="entry name" value="EmrE-like"/>
</dbReference>
<evidence type="ECO:0000256" key="2">
    <source>
        <dbReference type="ARBA" id="ARBA00007362"/>
    </source>
</evidence>
<keyword evidence="3 6" id="KW-0812">Transmembrane</keyword>
<dbReference type="EMBL" id="FTOO01000004">
    <property type="protein sequence ID" value="SIS79783.1"/>
    <property type="molecule type" value="Genomic_DNA"/>
</dbReference>
<reference evidence="10" key="1">
    <citation type="submission" date="2017-01" db="EMBL/GenBank/DDBJ databases">
        <authorList>
            <person name="Varghese N."/>
            <person name="Submissions S."/>
        </authorList>
    </citation>
    <scope>NUCLEOTIDE SEQUENCE [LARGE SCALE GENOMIC DNA]</scope>
    <source>
        <strain evidence="10">DSM 16176</strain>
    </source>
</reference>
<evidence type="ECO:0000259" key="8">
    <source>
        <dbReference type="Pfam" id="PF00892"/>
    </source>
</evidence>
<feature type="transmembrane region" description="Helical" evidence="6">
    <location>
        <begin position="97"/>
        <end position="117"/>
    </location>
</feature>
<feature type="transmembrane region" description="Helical" evidence="6">
    <location>
        <begin position="39"/>
        <end position="56"/>
    </location>
</feature>
<gene>
    <name evidence="9" type="ORF">SAMN05421799_104143</name>
</gene>
<organism evidence="9 10">
    <name type="scientific">Alicyclobacillus vulcanalis</name>
    <dbReference type="NCBI Taxonomy" id="252246"/>
    <lineage>
        <taxon>Bacteria</taxon>
        <taxon>Bacillati</taxon>
        <taxon>Bacillota</taxon>
        <taxon>Bacilli</taxon>
        <taxon>Bacillales</taxon>
        <taxon>Alicyclobacillaceae</taxon>
        <taxon>Alicyclobacillus</taxon>
    </lineage>
</organism>
<protein>
    <submittedName>
        <fullName evidence="9">Permease of the drug/metabolite transporter (DMT) superfamily</fullName>
    </submittedName>
</protein>
<feature type="transmembrane region" description="Helical" evidence="6">
    <location>
        <begin position="68"/>
        <end position="85"/>
    </location>
</feature>
<evidence type="ECO:0000256" key="4">
    <source>
        <dbReference type="ARBA" id="ARBA00022989"/>
    </source>
</evidence>
<accession>A0A1N7M145</accession>
<feature type="transmembrane region" description="Helical" evidence="6">
    <location>
        <begin position="147"/>
        <end position="167"/>
    </location>
</feature>
<keyword evidence="10" id="KW-1185">Reference proteome</keyword>
<dbReference type="AlphaFoldDB" id="A0A1N7M145"/>
<proteinExistence type="inferred from homology"/>
<dbReference type="SUPFAM" id="SSF103481">
    <property type="entry name" value="Multidrug resistance efflux transporter EmrE"/>
    <property type="match status" value="2"/>
</dbReference>
<dbReference type="STRING" id="252246.SAMN05421799_104143"/>
<feature type="transmembrane region" description="Helical" evidence="6">
    <location>
        <begin position="124"/>
        <end position="141"/>
    </location>
</feature>
<dbReference type="Pfam" id="PF00892">
    <property type="entry name" value="EamA"/>
    <property type="match status" value="2"/>
</dbReference>
<comment type="subcellular location">
    <subcellularLocation>
        <location evidence="1">Endomembrane system</location>
        <topology evidence="1">Multi-pass membrane protein</topology>
    </subcellularLocation>
</comment>
<evidence type="ECO:0000256" key="5">
    <source>
        <dbReference type="ARBA" id="ARBA00023136"/>
    </source>
</evidence>